<evidence type="ECO:0000313" key="6">
    <source>
        <dbReference type="Proteomes" id="UP000824264"/>
    </source>
</evidence>
<dbReference type="AlphaFoldDB" id="A0A9D1R1E1"/>
<evidence type="ECO:0000256" key="1">
    <source>
        <dbReference type="ARBA" id="ARBA00024322"/>
    </source>
</evidence>
<dbReference type="GO" id="GO:0031469">
    <property type="term" value="C:bacterial microcompartment"/>
    <property type="evidence" value="ECO:0007669"/>
    <property type="project" value="UniProtKB-SubCell"/>
</dbReference>
<dbReference type="Pfam" id="PF00936">
    <property type="entry name" value="BMC"/>
    <property type="match status" value="2"/>
</dbReference>
<dbReference type="InterPro" id="IPR037233">
    <property type="entry name" value="CcmK-like_sf"/>
</dbReference>
<dbReference type="InterPro" id="IPR000249">
    <property type="entry name" value="BMC_dom"/>
</dbReference>
<accession>A0A9D1R1E1</accession>
<evidence type="ECO:0000313" key="5">
    <source>
        <dbReference type="EMBL" id="HIW79713.1"/>
    </source>
</evidence>
<dbReference type="InterPro" id="IPR050575">
    <property type="entry name" value="BMC_shell"/>
</dbReference>
<dbReference type="InterPro" id="IPR044872">
    <property type="entry name" value="CcmK/CsoS1_BMC"/>
</dbReference>
<proteinExistence type="inferred from homology"/>
<keyword evidence="2" id="KW-1283">Bacterial microcompartment</keyword>
<reference evidence="5" key="1">
    <citation type="journal article" date="2021" name="PeerJ">
        <title>Extensive microbial diversity within the chicken gut microbiome revealed by metagenomics and culture.</title>
        <authorList>
            <person name="Gilroy R."/>
            <person name="Ravi A."/>
            <person name="Getino M."/>
            <person name="Pursley I."/>
            <person name="Horton D.L."/>
            <person name="Alikhan N.F."/>
            <person name="Baker D."/>
            <person name="Gharbi K."/>
            <person name="Hall N."/>
            <person name="Watson M."/>
            <person name="Adriaenssens E.M."/>
            <person name="Foster-Nyarko E."/>
            <person name="Jarju S."/>
            <person name="Secka A."/>
            <person name="Antonio M."/>
            <person name="Oren A."/>
            <person name="Chaudhuri R.R."/>
            <person name="La Ragione R."/>
            <person name="Hildebrand F."/>
            <person name="Pallen M.J."/>
        </authorList>
    </citation>
    <scope>NUCLEOTIDE SEQUENCE</scope>
    <source>
        <strain evidence="5">ChiSxjej5B17-1746</strain>
    </source>
</reference>
<organism evidence="5 6">
    <name type="scientific">Candidatus Bilophila faecipullorum</name>
    <dbReference type="NCBI Taxonomy" id="2838482"/>
    <lineage>
        <taxon>Bacteria</taxon>
        <taxon>Pseudomonadati</taxon>
        <taxon>Thermodesulfobacteriota</taxon>
        <taxon>Desulfovibrionia</taxon>
        <taxon>Desulfovibrionales</taxon>
        <taxon>Desulfovibrionaceae</taxon>
        <taxon>Bilophila</taxon>
    </lineage>
</organism>
<dbReference type="CDD" id="cd07053">
    <property type="entry name" value="BMC_PduT_repeat1"/>
    <property type="match status" value="1"/>
</dbReference>
<dbReference type="SUPFAM" id="SSF143414">
    <property type="entry name" value="CcmK-like"/>
    <property type="match status" value="2"/>
</dbReference>
<feature type="domain" description="BMC" evidence="4">
    <location>
        <begin position="99"/>
        <end position="185"/>
    </location>
</feature>
<sequence length="185" mass="18579">MSDSYTAVGMVEFNSIAAGIDAADQMVKTAQVDPLFFKTICPGKFVAAVTGDVAAVSASVNAGRETHADALVDWFIIPNIHRDVIGALAGATTISERGALGIIETFSAASIVVASDAAVKAADVQLLDVRVALGLGGKGYALMTGDVAAVNAAVEAGSASAAESGLLVSKVVIPSPAESVFEQIA</sequence>
<dbReference type="PIRSF" id="PIRSF034834">
    <property type="entry name" value="PduT"/>
    <property type="match status" value="1"/>
</dbReference>
<name>A0A9D1R1E1_9BACT</name>
<gene>
    <name evidence="5" type="ORF">H9874_11320</name>
</gene>
<dbReference type="EMBL" id="DXGI01000419">
    <property type="protein sequence ID" value="HIW79713.1"/>
    <property type="molecule type" value="Genomic_DNA"/>
</dbReference>
<protein>
    <submittedName>
        <fullName evidence="5">BMC domain-containing protein</fullName>
    </submittedName>
</protein>
<reference evidence="5" key="2">
    <citation type="submission" date="2021-04" db="EMBL/GenBank/DDBJ databases">
        <authorList>
            <person name="Gilroy R."/>
        </authorList>
    </citation>
    <scope>NUCLEOTIDE SEQUENCE</scope>
    <source>
        <strain evidence="5">ChiSxjej5B17-1746</strain>
    </source>
</reference>
<dbReference type="Gene3D" id="3.30.70.1710">
    <property type="match status" value="2"/>
</dbReference>
<evidence type="ECO:0000256" key="2">
    <source>
        <dbReference type="ARBA" id="ARBA00024446"/>
    </source>
</evidence>
<dbReference type="CDD" id="cd07054">
    <property type="entry name" value="BMC_PduT_repeat2"/>
    <property type="match status" value="1"/>
</dbReference>
<evidence type="ECO:0000259" key="4">
    <source>
        <dbReference type="PROSITE" id="PS51930"/>
    </source>
</evidence>
<dbReference type="PANTHER" id="PTHR33941:SF11">
    <property type="entry name" value="BACTERIAL MICROCOMPARTMENT SHELL PROTEIN PDUJ"/>
    <property type="match status" value="1"/>
</dbReference>
<feature type="domain" description="BMC" evidence="4">
    <location>
        <begin position="7"/>
        <end position="89"/>
    </location>
</feature>
<dbReference type="SMART" id="SM00877">
    <property type="entry name" value="BMC"/>
    <property type="match status" value="2"/>
</dbReference>
<dbReference type="Proteomes" id="UP000824264">
    <property type="component" value="Unassembled WGS sequence"/>
</dbReference>
<comment type="subcellular location">
    <subcellularLocation>
        <location evidence="1">Bacterial microcompartment</location>
    </subcellularLocation>
</comment>
<dbReference type="PANTHER" id="PTHR33941">
    <property type="entry name" value="PROPANEDIOL UTILIZATION PROTEIN PDUA"/>
    <property type="match status" value="1"/>
</dbReference>
<dbReference type="PROSITE" id="PS51930">
    <property type="entry name" value="BMC_2"/>
    <property type="match status" value="2"/>
</dbReference>
<comment type="caution">
    <text evidence="5">The sequence shown here is derived from an EMBL/GenBank/DDBJ whole genome shotgun (WGS) entry which is preliminary data.</text>
</comment>
<evidence type="ECO:0000256" key="3">
    <source>
        <dbReference type="PROSITE-ProRule" id="PRU01278"/>
    </source>
</evidence>
<comment type="similarity">
    <text evidence="3">Belongs to the bacterial microcompartments protein family.</text>
</comment>
<dbReference type="InterPro" id="IPR011238">
    <property type="entry name" value="Micro_shell_prot_PduT"/>
</dbReference>